<dbReference type="AlphaFoldDB" id="A0AAE0G0S9"/>
<protein>
    <submittedName>
        <fullName evidence="2">Uncharacterized protein</fullName>
    </submittedName>
</protein>
<proteinExistence type="predicted"/>
<evidence type="ECO:0000313" key="2">
    <source>
        <dbReference type="EMBL" id="KAK3269587.1"/>
    </source>
</evidence>
<feature type="non-terminal residue" evidence="2">
    <location>
        <position position="230"/>
    </location>
</feature>
<keyword evidence="3" id="KW-1185">Reference proteome</keyword>
<name>A0AAE0G0S9_9CHLO</name>
<feature type="region of interest" description="Disordered" evidence="1">
    <location>
        <begin position="18"/>
        <end position="47"/>
    </location>
</feature>
<dbReference type="Proteomes" id="UP001190700">
    <property type="component" value="Unassembled WGS sequence"/>
</dbReference>
<dbReference type="SUPFAM" id="SSF50978">
    <property type="entry name" value="WD40 repeat-like"/>
    <property type="match status" value="1"/>
</dbReference>
<dbReference type="EMBL" id="LGRX02010855">
    <property type="protein sequence ID" value="KAK3269587.1"/>
    <property type="molecule type" value="Genomic_DNA"/>
</dbReference>
<feature type="compositionally biased region" description="Basic and acidic residues" evidence="1">
    <location>
        <begin position="33"/>
        <end position="47"/>
    </location>
</feature>
<evidence type="ECO:0000313" key="3">
    <source>
        <dbReference type="Proteomes" id="UP001190700"/>
    </source>
</evidence>
<evidence type="ECO:0000256" key="1">
    <source>
        <dbReference type="SAM" id="MobiDB-lite"/>
    </source>
</evidence>
<organism evidence="2 3">
    <name type="scientific">Cymbomonas tetramitiformis</name>
    <dbReference type="NCBI Taxonomy" id="36881"/>
    <lineage>
        <taxon>Eukaryota</taxon>
        <taxon>Viridiplantae</taxon>
        <taxon>Chlorophyta</taxon>
        <taxon>Pyramimonadophyceae</taxon>
        <taxon>Pyramimonadales</taxon>
        <taxon>Pyramimonadaceae</taxon>
        <taxon>Cymbomonas</taxon>
    </lineage>
</organism>
<gene>
    <name evidence="2" type="ORF">CYMTET_21977</name>
</gene>
<dbReference type="InterPro" id="IPR015943">
    <property type="entry name" value="WD40/YVTN_repeat-like_dom_sf"/>
</dbReference>
<dbReference type="Gene3D" id="2.130.10.10">
    <property type="entry name" value="YVTN repeat-like/Quinoprotein amine dehydrogenase"/>
    <property type="match status" value="1"/>
</dbReference>
<comment type="caution">
    <text evidence="2">The sequence shown here is derived from an EMBL/GenBank/DDBJ whole genome shotgun (WGS) entry which is preliminary data.</text>
</comment>
<dbReference type="InterPro" id="IPR036322">
    <property type="entry name" value="WD40_repeat_dom_sf"/>
</dbReference>
<accession>A0AAE0G0S9</accession>
<sequence>MRDTKGLRRSSQALQATWRLRSARHSPVSCLGKGEESPSDEDPKLSDGDFEALIERVNELRENHARQERATAQNWSTGRRVHKMITSLEDYVRHISLDEDSVACGTCHGTVYIFDIFTGRQLGRYEGLEEEVSSVYLEGNVLVAGGVSGEVWKWDVQSAEGRLVCHHRHSCTGLQMTRKGSLLSVSRGGDLRESIDGDSELRVRMEHPILCLQMSSTGYAICGLADGRIV</sequence>
<reference evidence="2 3" key="1">
    <citation type="journal article" date="2015" name="Genome Biol. Evol.">
        <title>Comparative Genomics of a Bacterivorous Green Alga Reveals Evolutionary Causalities and Consequences of Phago-Mixotrophic Mode of Nutrition.</title>
        <authorList>
            <person name="Burns J.A."/>
            <person name="Paasch A."/>
            <person name="Narechania A."/>
            <person name="Kim E."/>
        </authorList>
    </citation>
    <scope>NUCLEOTIDE SEQUENCE [LARGE SCALE GENOMIC DNA]</scope>
    <source>
        <strain evidence="2 3">PLY_AMNH</strain>
    </source>
</reference>